<feature type="transmembrane region" description="Helical" evidence="1">
    <location>
        <begin position="179"/>
        <end position="199"/>
    </location>
</feature>
<evidence type="ECO:0000313" key="2">
    <source>
        <dbReference type="EMBL" id="ENY98741.1"/>
    </source>
</evidence>
<evidence type="ECO:0000256" key="1">
    <source>
        <dbReference type="SAM" id="Phobius"/>
    </source>
</evidence>
<reference evidence="2 3" key="1">
    <citation type="submission" date="2013-01" db="EMBL/GenBank/DDBJ databases">
        <title>The Genome Sequence of Clostridium colicanis 209318.</title>
        <authorList>
            <consortium name="The Broad Institute Genome Sequencing Platform"/>
            <person name="Earl A."/>
            <person name="Ward D."/>
            <person name="Feldgarden M."/>
            <person name="Gevers D."/>
            <person name="Courvalin P."/>
            <person name="Lambert T."/>
            <person name="Walker B."/>
            <person name="Young S.K."/>
            <person name="Zeng Q."/>
            <person name="Gargeya S."/>
            <person name="Fitzgerald M."/>
            <person name="Haas B."/>
            <person name="Abouelleil A."/>
            <person name="Alvarado L."/>
            <person name="Arachchi H.M."/>
            <person name="Berlin A.M."/>
            <person name="Chapman S.B."/>
            <person name="Dewar J."/>
            <person name="Goldberg J."/>
            <person name="Griggs A."/>
            <person name="Gujja S."/>
            <person name="Hansen M."/>
            <person name="Howarth C."/>
            <person name="Imamovic A."/>
            <person name="Larimer J."/>
            <person name="McCowan C."/>
            <person name="Murphy C."/>
            <person name="Neiman D."/>
            <person name="Pearson M."/>
            <person name="Priest M."/>
            <person name="Roberts A."/>
            <person name="Saif S."/>
            <person name="Shea T."/>
            <person name="Sisk P."/>
            <person name="Sykes S."/>
            <person name="Wortman J."/>
            <person name="Nusbaum C."/>
            <person name="Birren B."/>
        </authorList>
    </citation>
    <scope>NUCLEOTIDE SEQUENCE [LARGE SCALE GENOMIC DNA]</scope>
    <source>
        <strain evidence="2 3">209318</strain>
    </source>
</reference>
<dbReference type="HOGENOM" id="CLU_1084641_0_0_9"/>
<dbReference type="Pfam" id="PF12730">
    <property type="entry name" value="ABC2_membrane_4"/>
    <property type="match status" value="1"/>
</dbReference>
<dbReference type="RefSeq" id="WP_002599739.1">
    <property type="nucleotide sequence ID" value="NZ_KB850960.1"/>
</dbReference>
<dbReference type="PANTHER" id="PTHR37305">
    <property type="entry name" value="INTEGRAL MEMBRANE PROTEIN-RELATED"/>
    <property type="match status" value="1"/>
</dbReference>
<dbReference type="EMBL" id="AGYT01000026">
    <property type="protein sequence ID" value="ENY98741.1"/>
    <property type="molecule type" value="Genomic_DNA"/>
</dbReference>
<gene>
    <name evidence="2" type="ORF">HMPREF1092_03299</name>
</gene>
<organism evidence="2 3">
    <name type="scientific">Clostridium thermobutyricum</name>
    <dbReference type="NCBI Taxonomy" id="29372"/>
    <lineage>
        <taxon>Bacteria</taxon>
        <taxon>Bacillati</taxon>
        <taxon>Bacillota</taxon>
        <taxon>Clostridia</taxon>
        <taxon>Eubacteriales</taxon>
        <taxon>Clostridiaceae</taxon>
        <taxon>Clostridium</taxon>
    </lineage>
</organism>
<keyword evidence="1" id="KW-1133">Transmembrane helix</keyword>
<evidence type="ECO:0008006" key="4">
    <source>
        <dbReference type="Google" id="ProtNLM"/>
    </source>
</evidence>
<dbReference type="PANTHER" id="PTHR37305:SF1">
    <property type="entry name" value="MEMBRANE PROTEIN"/>
    <property type="match status" value="1"/>
</dbReference>
<protein>
    <recommendedName>
        <fullName evidence="4">ABC transporter permease</fullName>
    </recommendedName>
</protein>
<dbReference type="PATRIC" id="fig|999411.4.peg.3212"/>
<name>N9XT35_9CLOT</name>
<keyword evidence="3" id="KW-1185">Reference proteome</keyword>
<feature type="transmembrane region" description="Helical" evidence="1">
    <location>
        <begin position="146"/>
        <end position="172"/>
    </location>
</feature>
<feature type="transmembrane region" description="Helical" evidence="1">
    <location>
        <begin position="20"/>
        <end position="39"/>
    </location>
</feature>
<feature type="transmembrane region" description="Helical" evidence="1">
    <location>
        <begin position="98"/>
        <end position="126"/>
    </location>
</feature>
<keyword evidence="1" id="KW-0812">Transmembrane</keyword>
<dbReference type="Proteomes" id="UP000013097">
    <property type="component" value="Unassembled WGS sequence"/>
</dbReference>
<feature type="transmembrane region" description="Helical" evidence="1">
    <location>
        <begin position="59"/>
        <end position="77"/>
    </location>
</feature>
<keyword evidence="1" id="KW-0472">Membrane</keyword>
<accession>N9XT35</accession>
<dbReference type="AlphaFoldDB" id="N9XT35"/>
<feature type="transmembrane region" description="Helical" evidence="1">
    <location>
        <begin position="228"/>
        <end position="250"/>
    </location>
</feature>
<sequence length="256" mass="30012">MGNLLKIELFKILKGKEKNVIILSFTFMILSPLISIFLSESSFDKEFLSNIYRFFEYNFSTLFPLSIGIFSIWNIGNEFKNKTIKYYIMSKYSRFQMLIAKFLSINIFTIICFLITYILYCIIAFLTSDKVSVIVNFETITTSSLILNLSLIGITTIFYIIAIVTFSITLAYIFKRQNVAILIFIIITSLMLLLFGGIYELSIIPRYSFFYASELYTLIWQFNNFHMFLRYILPCVSNIFILLILSSVSFDKYKYK</sequence>
<evidence type="ECO:0000313" key="3">
    <source>
        <dbReference type="Proteomes" id="UP000013097"/>
    </source>
</evidence>
<proteinExistence type="predicted"/>
<comment type="caution">
    <text evidence="2">The sequence shown here is derived from an EMBL/GenBank/DDBJ whole genome shotgun (WGS) entry which is preliminary data.</text>
</comment>